<evidence type="ECO:0000256" key="2">
    <source>
        <dbReference type="PROSITE-ProRule" id="PRU00035"/>
    </source>
</evidence>
<dbReference type="OrthoDB" id="310978at2759"/>
<dbReference type="InterPro" id="IPR001487">
    <property type="entry name" value="Bromodomain"/>
</dbReference>
<dbReference type="SMART" id="SM00297">
    <property type="entry name" value="BROMO"/>
    <property type="match status" value="1"/>
</dbReference>
<gene>
    <name evidence="4" type="ORF">SteCoe_21977</name>
    <name evidence="5" type="ORF">SteCoe_6573</name>
</gene>
<protein>
    <recommendedName>
        <fullName evidence="3">Bromo domain-containing protein</fullName>
    </recommendedName>
</protein>
<dbReference type="EMBL" id="MPUH01000091">
    <property type="protein sequence ID" value="OMJ90999.1"/>
    <property type="molecule type" value="Genomic_DNA"/>
</dbReference>
<dbReference type="PRINTS" id="PR00503">
    <property type="entry name" value="BROMODOMAIN"/>
</dbReference>
<feature type="domain" description="Bromo" evidence="3">
    <location>
        <begin position="34"/>
        <end position="98"/>
    </location>
</feature>
<dbReference type="PROSITE" id="PS50014">
    <property type="entry name" value="BROMODOMAIN_2"/>
    <property type="match status" value="1"/>
</dbReference>
<accession>A0A1R2CPR6</accession>
<evidence type="ECO:0000313" key="4">
    <source>
        <dbReference type="EMBL" id="OMJ78252.1"/>
    </source>
</evidence>
<keyword evidence="6" id="KW-1185">Reference proteome</keyword>
<proteinExistence type="predicted"/>
<dbReference type="Gene3D" id="1.20.920.10">
    <property type="entry name" value="Bromodomain-like"/>
    <property type="match status" value="1"/>
</dbReference>
<dbReference type="AlphaFoldDB" id="A0A1R2CPR6"/>
<keyword evidence="1 2" id="KW-0103">Bromodomain</keyword>
<dbReference type="CDD" id="cd04369">
    <property type="entry name" value="Bromodomain"/>
    <property type="match status" value="1"/>
</dbReference>
<dbReference type="PANTHER" id="PTHR45926">
    <property type="entry name" value="OSJNBA0053K19.4 PROTEIN"/>
    <property type="match status" value="1"/>
</dbReference>
<evidence type="ECO:0000259" key="3">
    <source>
        <dbReference type="PROSITE" id="PS50014"/>
    </source>
</evidence>
<comment type="caution">
    <text evidence="5">The sequence shown here is derived from an EMBL/GenBank/DDBJ whole genome shotgun (WGS) entry which is preliminary data.</text>
</comment>
<reference evidence="5 6" key="1">
    <citation type="submission" date="2016-11" db="EMBL/GenBank/DDBJ databases">
        <title>The macronuclear genome of Stentor coeruleus: a giant cell with tiny introns.</title>
        <authorList>
            <person name="Slabodnick M."/>
            <person name="Ruby J.G."/>
            <person name="Reiff S.B."/>
            <person name="Swart E.C."/>
            <person name="Gosai S."/>
            <person name="Prabakaran S."/>
            <person name="Witkowska E."/>
            <person name="Larue G.E."/>
            <person name="Fisher S."/>
            <person name="Freeman R.M."/>
            <person name="Gunawardena J."/>
            <person name="Chu W."/>
            <person name="Stover N.A."/>
            <person name="Gregory B.D."/>
            <person name="Nowacki M."/>
            <person name="Derisi J."/>
            <person name="Roy S.W."/>
            <person name="Marshall W.F."/>
            <person name="Sood P."/>
        </authorList>
    </citation>
    <scope>NUCLEOTIDE SEQUENCE [LARGE SCALE GENOMIC DNA]</scope>
    <source>
        <strain evidence="5">WM001</strain>
    </source>
</reference>
<dbReference type="Proteomes" id="UP000187209">
    <property type="component" value="Unassembled WGS sequence"/>
</dbReference>
<dbReference type="EMBL" id="MPUH01000531">
    <property type="protein sequence ID" value="OMJ78252.1"/>
    <property type="molecule type" value="Genomic_DNA"/>
</dbReference>
<dbReference type="Pfam" id="PF00439">
    <property type="entry name" value="Bromodomain"/>
    <property type="match status" value="1"/>
</dbReference>
<sequence>MITRRGQQNAKKLNLDQAERLIQYLINQDECVDFLYPVNPEKLGIPLYKEIIKNPMDMNTISIKIKQSKYSNIDLILEDIKLIWDNCRTFNQKGSEIFIRANTMEEKCKEYCRVNNIKNYNKKNGGKNNRNLVLPTKHSRQNKEIANNEEPLKEKTKTVIGNRITRKTKDHVKKNEIPKIDKFFKKTDKNTCGNKSEIKVKQKIEKKVPDPEPEIVDCVKSQSFNSETTEKLGDFDELNGNEVDDVLEKPKMFMIKNQIPYGQQVELRRAIMNASAIDVKKIIQITKEKEPKACEIVDDNLCIYIEKLRRETFEELWNIVH</sequence>
<evidence type="ECO:0000256" key="1">
    <source>
        <dbReference type="ARBA" id="ARBA00023117"/>
    </source>
</evidence>
<evidence type="ECO:0000313" key="6">
    <source>
        <dbReference type="Proteomes" id="UP000187209"/>
    </source>
</evidence>
<name>A0A1R2CPR6_9CILI</name>
<evidence type="ECO:0000313" key="5">
    <source>
        <dbReference type="EMBL" id="OMJ90999.1"/>
    </source>
</evidence>
<organism evidence="5 6">
    <name type="scientific">Stentor coeruleus</name>
    <dbReference type="NCBI Taxonomy" id="5963"/>
    <lineage>
        <taxon>Eukaryota</taxon>
        <taxon>Sar</taxon>
        <taxon>Alveolata</taxon>
        <taxon>Ciliophora</taxon>
        <taxon>Postciliodesmatophora</taxon>
        <taxon>Heterotrichea</taxon>
        <taxon>Heterotrichida</taxon>
        <taxon>Stentoridae</taxon>
        <taxon>Stentor</taxon>
    </lineage>
</organism>
<dbReference type="SUPFAM" id="SSF47370">
    <property type="entry name" value="Bromodomain"/>
    <property type="match status" value="1"/>
</dbReference>
<dbReference type="InterPro" id="IPR036427">
    <property type="entry name" value="Bromodomain-like_sf"/>
</dbReference>